<gene>
    <name evidence="1" type="ORF">VFH_IV046600</name>
</gene>
<evidence type="ECO:0000313" key="1">
    <source>
        <dbReference type="EMBL" id="CAI8607620.1"/>
    </source>
</evidence>
<dbReference type="PANTHER" id="PTHR31071">
    <property type="entry name" value="GB|AAF24581.1"/>
    <property type="match status" value="1"/>
</dbReference>
<dbReference type="AlphaFoldDB" id="A0AAV1AF21"/>
<proteinExistence type="predicted"/>
<dbReference type="Proteomes" id="UP001157006">
    <property type="component" value="Chromosome 4"/>
</dbReference>
<protein>
    <submittedName>
        <fullName evidence="1">Uncharacterized protein</fullName>
    </submittedName>
</protein>
<dbReference type="InterPro" id="IPR043424">
    <property type="entry name" value="BLT-like"/>
</dbReference>
<dbReference type="EMBL" id="OX451739">
    <property type="protein sequence ID" value="CAI8607620.1"/>
    <property type="molecule type" value="Genomic_DNA"/>
</dbReference>
<accession>A0AAV1AF21</accession>
<organism evidence="1 2">
    <name type="scientific">Vicia faba</name>
    <name type="common">Broad bean</name>
    <name type="synonym">Faba vulgaris</name>
    <dbReference type="NCBI Taxonomy" id="3906"/>
    <lineage>
        <taxon>Eukaryota</taxon>
        <taxon>Viridiplantae</taxon>
        <taxon>Streptophyta</taxon>
        <taxon>Embryophyta</taxon>
        <taxon>Tracheophyta</taxon>
        <taxon>Spermatophyta</taxon>
        <taxon>Magnoliopsida</taxon>
        <taxon>eudicotyledons</taxon>
        <taxon>Gunneridae</taxon>
        <taxon>Pentapetalae</taxon>
        <taxon>rosids</taxon>
        <taxon>fabids</taxon>
        <taxon>Fabales</taxon>
        <taxon>Fabaceae</taxon>
        <taxon>Papilionoideae</taxon>
        <taxon>50 kb inversion clade</taxon>
        <taxon>NPAAA clade</taxon>
        <taxon>Hologalegina</taxon>
        <taxon>IRL clade</taxon>
        <taxon>Fabeae</taxon>
        <taxon>Vicia</taxon>
    </lineage>
</organism>
<name>A0AAV1AF21_VICFA</name>
<dbReference type="PANTHER" id="PTHR31071:SF9">
    <property type="entry name" value="INTRACELLULAR PROTEIN TRANSPORT PROTEIN USO1-RELATED"/>
    <property type="match status" value="1"/>
</dbReference>
<evidence type="ECO:0000313" key="2">
    <source>
        <dbReference type="Proteomes" id="UP001157006"/>
    </source>
</evidence>
<reference evidence="1 2" key="1">
    <citation type="submission" date="2023-01" db="EMBL/GenBank/DDBJ databases">
        <authorList>
            <person name="Kreplak J."/>
        </authorList>
    </citation>
    <scope>NUCLEOTIDE SEQUENCE [LARGE SCALE GENOMIC DNA]</scope>
</reference>
<keyword evidence="2" id="KW-1185">Reference proteome</keyword>
<sequence length="474" mass="54414">MVEKRKKGVLVGKKGGTCTTPSPTWRFQTPSQQNNIVSSSTISARKLCANLWQIQHGATTLRSRLLRKNTSSNQVAPFSRATSARLLNVLNRIWSLEEQQASNISVVKALKMELDCARTRMKELVREKQANARVMEKLMKKMTMEKFVRMSKEHDRINAAVQSIHEELEDERALRKDSESLQWKLARELSEVKFSFSGCLRNLERERKARILLENLCGEFAKGIKSYEQEIRCLRRDSEYFEVKENSVDRLVLHISEAWLDERAQMKLAQRGSDLIERFSIVDKLGFDIETFLHAKRCVDLRKFGYSSPKELKEIPPMDSLPLQDAASGPQNMDQEDSIGNDWFEPKEIITVEGLRKLGSRPQRNKDTVLHRENKGKKSSIKKEVMSKEITEERNMSHNDNNTSCLLEKTSSEMKEDNIKLWKSKLIASDFGETGAIFSTKMPKGVKENTLMAKLLEARLERQRSRSKGGKSTS</sequence>